<evidence type="ECO:0000313" key="16">
    <source>
        <dbReference type="EMBL" id="MBX8632005.1"/>
    </source>
</evidence>
<dbReference type="GO" id="GO:0005525">
    <property type="term" value="F:GTP binding"/>
    <property type="evidence" value="ECO:0007669"/>
    <property type="project" value="UniProtKB-KW"/>
</dbReference>
<dbReference type="FunFam" id="3.90.1860.10:FF:000001">
    <property type="entry name" value="tRNA-splicing ligase RtcB homolog"/>
    <property type="match status" value="1"/>
</dbReference>
<comment type="caution">
    <text evidence="16">The sequence shown here is derived from an EMBL/GenBank/DDBJ whole genome shotgun (WGS) entry which is preliminary data.</text>
</comment>
<evidence type="ECO:0000256" key="13">
    <source>
        <dbReference type="PIRSR" id="PIRSR601233-2"/>
    </source>
</evidence>
<reference evidence="16" key="1">
    <citation type="submission" date="2021-04" db="EMBL/GenBank/DDBJ databases">
        <title>Genomic insights into ecological role and evolution of a novel Thermoplasmata order Candidatus Sysuiplasmatales.</title>
        <authorList>
            <person name="Yuan Y."/>
        </authorList>
    </citation>
    <scope>NUCLEOTIDE SEQUENCE</scope>
    <source>
        <strain evidence="17">TUT19-bin139</strain>
        <strain evidence="16">YP2-bin.285</strain>
    </source>
</reference>
<dbReference type="Proteomes" id="UP000750197">
    <property type="component" value="Unassembled WGS sequence"/>
</dbReference>
<feature type="binding site" evidence="13">
    <location>
        <begin position="350"/>
        <end position="351"/>
    </location>
    <ligand>
        <name>GMP</name>
        <dbReference type="ChEBI" id="CHEBI:58115"/>
    </ligand>
</feature>
<evidence type="ECO:0000256" key="4">
    <source>
        <dbReference type="ARBA" id="ARBA00022723"/>
    </source>
</evidence>
<feature type="binding site" evidence="13">
    <location>
        <begin position="425"/>
        <end position="428"/>
    </location>
    <ligand>
        <name>GMP</name>
        <dbReference type="ChEBI" id="CHEBI:58115"/>
    </ligand>
</feature>
<dbReference type="Pfam" id="PF01139">
    <property type="entry name" value="RtcB"/>
    <property type="match status" value="1"/>
</dbReference>
<feature type="binding site" evidence="13">
    <location>
        <begin position="399"/>
        <end position="402"/>
    </location>
    <ligand>
        <name>GMP</name>
        <dbReference type="ChEBI" id="CHEBI:58115"/>
    </ligand>
</feature>
<comment type="cofactor">
    <cofactor evidence="14 15">
        <name>Mn(2+)</name>
        <dbReference type="ChEBI" id="CHEBI:29035"/>
    </cofactor>
    <text evidence="14 15">Binds 2 manganese ions per subunit.</text>
</comment>
<evidence type="ECO:0000256" key="10">
    <source>
        <dbReference type="ARBA" id="ARBA00047746"/>
    </source>
</evidence>
<comment type="catalytic activity">
    <reaction evidence="10">
        <text>a 3'-end 3'-phospho-ribonucleotide-RNA + a 5'-end dephospho-ribonucleoside-RNA + GTP = a ribonucleotidyl-ribonucleotide-RNA + GMP + diphosphate</text>
        <dbReference type="Rhea" id="RHEA:68076"/>
        <dbReference type="Rhea" id="RHEA-COMP:10463"/>
        <dbReference type="Rhea" id="RHEA-COMP:13936"/>
        <dbReference type="Rhea" id="RHEA-COMP:17355"/>
        <dbReference type="ChEBI" id="CHEBI:33019"/>
        <dbReference type="ChEBI" id="CHEBI:37565"/>
        <dbReference type="ChEBI" id="CHEBI:58115"/>
        <dbReference type="ChEBI" id="CHEBI:83062"/>
        <dbReference type="ChEBI" id="CHEBI:138284"/>
        <dbReference type="ChEBI" id="CHEBI:173118"/>
        <dbReference type="EC" id="6.5.1.8"/>
    </reaction>
</comment>
<dbReference type="SUPFAM" id="SSF103365">
    <property type="entry name" value="Hypothetical protein PH1602"/>
    <property type="match status" value="1"/>
</dbReference>
<dbReference type="GO" id="GO:0170057">
    <property type="term" value="F:RNA ligase (GTP) activity"/>
    <property type="evidence" value="ECO:0007669"/>
    <property type="project" value="UniProtKB-EC"/>
</dbReference>
<keyword evidence="7 14" id="KW-0464">Manganese</keyword>
<keyword evidence="3 15" id="KW-0436">Ligase</keyword>
<dbReference type="EC" id="6.5.1.-" evidence="15"/>
<dbReference type="Proteomes" id="UP000716004">
    <property type="component" value="Unassembled WGS sequence"/>
</dbReference>
<proteinExistence type="inferred from homology"/>
<evidence type="ECO:0000256" key="7">
    <source>
        <dbReference type="ARBA" id="ARBA00023211"/>
    </source>
</evidence>
<evidence type="ECO:0000256" key="5">
    <source>
        <dbReference type="ARBA" id="ARBA00022741"/>
    </source>
</evidence>
<feature type="binding site" evidence="14">
    <location>
        <position position="256"/>
    </location>
    <ligand>
        <name>Mn(2+)</name>
        <dbReference type="ChEBI" id="CHEBI:29035"/>
        <label>2</label>
    </ligand>
</feature>
<evidence type="ECO:0000256" key="14">
    <source>
        <dbReference type="PIRSR" id="PIRSR601233-3"/>
    </source>
</evidence>
<evidence type="ECO:0000256" key="2">
    <source>
        <dbReference type="ARBA" id="ARBA00011245"/>
    </source>
</evidence>
<keyword evidence="6 13" id="KW-0342">GTP-binding</keyword>
<dbReference type="GO" id="GO:0003972">
    <property type="term" value="F:RNA ligase (ATP) activity"/>
    <property type="evidence" value="ECO:0007669"/>
    <property type="project" value="TreeGrafter"/>
</dbReference>
<dbReference type="InterPro" id="IPR001233">
    <property type="entry name" value="RtcB"/>
</dbReference>
<feature type="binding site" evidence="13">
    <location>
        <position position="406"/>
    </location>
    <ligand>
        <name>GMP</name>
        <dbReference type="ChEBI" id="CHEBI:58115"/>
    </ligand>
</feature>
<feature type="binding site" evidence="13">
    <location>
        <position position="501"/>
    </location>
    <ligand>
        <name>GMP</name>
        <dbReference type="ChEBI" id="CHEBI:58115"/>
    </ligand>
</feature>
<keyword evidence="5 13" id="KW-0547">Nucleotide-binding</keyword>
<feature type="binding site" evidence="14">
    <location>
        <position position="224"/>
    </location>
    <ligand>
        <name>Mn(2+)</name>
        <dbReference type="ChEBI" id="CHEBI:29035"/>
        <label>1</label>
    </ligand>
</feature>
<keyword evidence="4 14" id="KW-0479">Metal-binding</keyword>
<accession>A0A8J7YTR6</accession>
<dbReference type="GO" id="GO:0046872">
    <property type="term" value="F:metal ion binding"/>
    <property type="evidence" value="ECO:0007669"/>
    <property type="project" value="UniProtKB-UniRule"/>
</dbReference>
<evidence type="ECO:0000256" key="11">
    <source>
        <dbReference type="ARBA" id="ARBA00049514"/>
    </source>
</evidence>
<evidence type="ECO:0000256" key="12">
    <source>
        <dbReference type="PIRSR" id="PIRSR601233-1"/>
    </source>
</evidence>
<evidence type="ECO:0000256" key="9">
    <source>
        <dbReference type="ARBA" id="ARBA00045316"/>
    </source>
</evidence>
<feature type="binding site" evidence="14">
    <location>
        <position position="350"/>
    </location>
    <ligand>
        <name>Mn(2+)</name>
        <dbReference type="ChEBI" id="CHEBI:29035"/>
        <label>2</label>
    </ligand>
</feature>
<dbReference type="EMBL" id="JAHEAC010000088">
    <property type="protein sequence ID" value="MBX8644702.1"/>
    <property type="molecule type" value="Genomic_DNA"/>
</dbReference>
<evidence type="ECO:0000256" key="3">
    <source>
        <dbReference type="ARBA" id="ARBA00022598"/>
    </source>
</evidence>
<dbReference type="InterPro" id="IPR036025">
    <property type="entry name" value="RtcB-like_sf"/>
</dbReference>
<feature type="active site" description="GMP-histidine intermediate" evidence="12">
    <location>
        <position position="425"/>
    </location>
</feature>
<evidence type="ECO:0000256" key="15">
    <source>
        <dbReference type="RuleBase" id="RU371113"/>
    </source>
</evidence>
<evidence type="ECO:0000256" key="1">
    <source>
        <dbReference type="ARBA" id="ARBA00008071"/>
    </source>
</evidence>
<name>A0A8J7YTR6_9ARCH</name>
<dbReference type="PANTHER" id="PTHR11118:SF1">
    <property type="entry name" value="RNA-SPLICING LIGASE RTCB HOMOLOG"/>
    <property type="match status" value="1"/>
</dbReference>
<dbReference type="Gene3D" id="3.90.1860.10">
    <property type="entry name" value="tRNA-splicing ligase RtcB"/>
    <property type="match status" value="1"/>
</dbReference>
<evidence type="ECO:0000313" key="18">
    <source>
        <dbReference type="Proteomes" id="UP000716004"/>
    </source>
</evidence>
<comment type="function">
    <text evidence="9">Essential for tRNA splicing and maturation. Acts by directly joining spliced tRNA halves to mature-sized tRNAs. Joins RNA with 2',3'-cyclic-phosphate or 3'-phosphate ends to RNA with 5'-hydroxy ends.</text>
</comment>
<gene>
    <name evidence="15" type="primary">rtcB</name>
    <name evidence="16" type="ORF">J9259_05755</name>
    <name evidence="17" type="ORF">KIY12_08285</name>
</gene>
<dbReference type="GO" id="GO:0006388">
    <property type="term" value="P:tRNA splicing, via endonucleolytic cleavage and ligation"/>
    <property type="evidence" value="ECO:0007669"/>
    <property type="project" value="UniProtKB-ARBA"/>
</dbReference>
<evidence type="ECO:0000256" key="6">
    <source>
        <dbReference type="ARBA" id="ARBA00023134"/>
    </source>
</evidence>
<evidence type="ECO:0000313" key="17">
    <source>
        <dbReference type="EMBL" id="MBX8644702.1"/>
    </source>
</evidence>
<feature type="binding site" evidence="13">
    <location>
        <begin position="223"/>
        <end position="227"/>
    </location>
    <ligand>
        <name>GMP</name>
        <dbReference type="ChEBI" id="CHEBI:58115"/>
    </ligand>
</feature>
<sequence>MPEGFNTDGLNGKEGVHKLTWNGVLNRIDSYRYEIPRSYKEGMRTSTIVYSDDTMIESIKQDNALEQAANIAMMPGIVGKALAMPDIHWGYGFPIGGVIAEDEEEGVISPGGLGFDINCGVRMVRTDLQYDDVKGRIRELIDTLFSLVPCGVGSEGSVSAKGNEIDRVLDEGSHWAVEKGFGWKEDLEVTEENGLYRIADSSKVSTRAKQRGRTQIGTLGSGNHFLEIDRVDSIFEPEAAKSFGITGEGQIVVTVHSGSRGLGHQVATDYLKIMEERSASYGFSLPDRQLSCAPIRSREGEDYFAAMAAAANFGWANRQLILHRIREAFSRVLGASAEDLGMHMVYDVAHNIAKVEEYEVEGKRVRAYIHRKGATRALPKGHPLVPARYSGIGQPVIIPGDMGTASYVLVGAEGSVKESFGSTCHGAGRVLSRKAATRMYTEKAVRKRMSDSGIYLRSATVDGILEEAPGVYKNIDDVVRITQGAGLSRIVARVVPVGVMKG</sequence>
<organism evidence="16 18">
    <name type="scientific">Candidatus Sysuiplasma superficiale</name>
    <dbReference type="NCBI Taxonomy" id="2823368"/>
    <lineage>
        <taxon>Archaea</taxon>
        <taxon>Methanobacteriati</taxon>
        <taxon>Thermoplasmatota</taxon>
        <taxon>Thermoplasmata</taxon>
        <taxon>Candidatus Sysuiplasmatales</taxon>
        <taxon>Candidatus Sysuiplasmataceae</taxon>
        <taxon>Candidatus Sysuiplasma</taxon>
    </lineage>
</organism>
<feature type="binding site" evidence="14">
    <location>
        <position position="116"/>
    </location>
    <ligand>
        <name>Mn(2+)</name>
        <dbReference type="ChEBI" id="CHEBI:29035"/>
        <label>1</label>
    </ligand>
</feature>
<dbReference type="PANTHER" id="PTHR11118">
    <property type="entry name" value="RNA-SPLICING LIGASE RTCB HOMOLOG"/>
    <property type="match status" value="1"/>
</dbReference>
<comment type="similarity">
    <text evidence="1 15">Belongs to the RtcB family.</text>
</comment>
<evidence type="ECO:0000256" key="8">
    <source>
        <dbReference type="ARBA" id="ARBA00033766"/>
    </source>
</evidence>
<comment type="subunit">
    <text evidence="2 15">Monomer.</text>
</comment>
<comment type="catalytic activity">
    <reaction evidence="11">
        <text>a 3'-end 2',3'-cyclophospho-ribonucleotide-RNA + a 5'-end dephospho-ribonucleoside-RNA + GTP + H2O = a ribonucleotidyl-ribonucleotide-RNA + GMP + diphosphate + H(+)</text>
        <dbReference type="Rhea" id="RHEA:68080"/>
        <dbReference type="Rhea" id="RHEA-COMP:10464"/>
        <dbReference type="Rhea" id="RHEA-COMP:13936"/>
        <dbReference type="Rhea" id="RHEA-COMP:17355"/>
        <dbReference type="ChEBI" id="CHEBI:15377"/>
        <dbReference type="ChEBI" id="CHEBI:15378"/>
        <dbReference type="ChEBI" id="CHEBI:33019"/>
        <dbReference type="ChEBI" id="CHEBI:37565"/>
        <dbReference type="ChEBI" id="CHEBI:58115"/>
        <dbReference type="ChEBI" id="CHEBI:83064"/>
        <dbReference type="ChEBI" id="CHEBI:138284"/>
        <dbReference type="ChEBI" id="CHEBI:173118"/>
        <dbReference type="EC" id="6.5.1.8"/>
    </reaction>
</comment>
<protein>
    <recommendedName>
        <fullName evidence="8 15">tRNA-splicing ligase RtcB</fullName>
        <ecNumber evidence="15">6.5.1.-</ecNumber>
    </recommendedName>
</protein>
<dbReference type="EMBL" id="JAGVSJ010000012">
    <property type="protein sequence ID" value="MBX8632005.1"/>
    <property type="molecule type" value="Genomic_DNA"/>
</dbReference>
<dbReference type="AlphaFoldDB" id="A0A8J7YTR6"/>